<keyword evidence="5" id="KW-0418">Kinase</keyword>
<protein>
    <recommendedName>
        <fullName evidence="2">histidine kinase</fullName>
        <ecNumber evidence="2">2.7.13.3</ecNumber>
    </recommendedName>
</protein>
<feature type="coiled-coil region" evidence="6">
    <location>
        <begin position="208"/>
        <end position="332"/>
    </location>
</feature>
<evidence type="ECO:0000313" key="10">
    <source>
        <dbReference type="Proteomes" id="UP001500827"/>
    </source>
</evidence>
<organism evidence="9 10">
    <name type="scientific">Sphingomonas limnosediminicola</name>
    <dbReference type="NCBI Taxonomy" id="940133"/>
    <lineage>
        <taxon>Bacteria</taxon>
        <taxon>Pseudomonadati</taxon>
        <taxon>Pseudomonadota</taxon>
        <taxon>Alphaproteobacteria</taxon>
        <taxon>Sphingomonadales</taxon>
        <taxon>Sphingomonadaceae</taxon>
        <taxon>Sphingomonas</taxon>
    </lineage>
</organism>
<dbReference type="SUPFAM" id="SSF55874">
    <property type="entry name" value="ATPase domain of HSP90 chaperone/DNA topoisomerase II/histidine kinase"/>
    <property type="match status" value="1"/>
</dbReference>
<keyword evidence="10" id="KW-1185">Reference proteome</keyword>
<dbReference type="InterPro" id="IPR036097">
    <property type="entry name" value="HisK_dim/P_sf"/>
</dbReference>
<dbReference type="PANTHER" id="PTHR42878">
    <property type="entry name" value="TWO-COMPONENT HISTIDINE KINASE"/>
    <property type="match status" value="1"/>
</dbReference>
<dbReference type="InterPro" id="IPR003661">
    <property type="entry name" value="HisK_dim/P_dom"/>
</dbReference>
<evidence type="ECO:0000313" key="9">
    <source>
        <dbReference type="EMBL" id="GAA3908210.1"/>
    </source>
</evidence>
<dbReference type="CDD" id="cd19410">
    <property type="entry name" value="HK9-like_sensor"/>
    <property type="match status" value="1"/>
</dbReference>
<evidence type="ECO:0000256" key="1">
    <source>
        <dbReference type="ARBA" id="ARBA00000085"/>
    </source>
</evidence>
<evidence type="ECO:0000256" key="2">
    <source>
        <dbReference type="ARBA" id="ARBA00012438"/>
    </source>
</evidence>
<keyword evidence="7" id="KW-0812">Transmembrane</keyword>
<keyword evidence="6" id="KW-0175">Coiled coil</keyword>
<feature type="domain" description="Histidine kinase" evidence="8">
    <location>
        <begin position="253"/>
        <end position="488"/>
    </location>
</feature>
<sequence length="495" mass="55184">MLQIDDRRFSRLALFGVIIGFGLLLTALVAVIMAFALNQRSNALVTHTYQVADQLAQLEIYVERSETSSRGYLLVPDPARTQTFRDNSSKIPAATARLARLTADNPRQRENLKRLMPILNTEIQTLKGVIRLAGSGKLDEARRIFAAEVAKKRVNAIRALSTAMRAEEERLLESRSKTVRNFTTILFIILSITAVLLLLFAVAVIVIVRRYTETLLTARNRLNVLNNDLEGAVQERTADLQRAKDEIQRFAYIVSHDLRSPLVNILGFTAELEETNKSLVALLDRAQKEAPQILTTDSLAARQDLPEAIGFIRSSTQKMDRLINAILKLSREGRRTLSPERLKMTDVVKGIVDSLEHRITETGTTVTVDKALPDIVSDRVAIEQIFSNLIENAIKYLQPGRPGQIAVRGFAKGDRLIFEVEDNGRGIDVKDHERVFDLFRRSGMQDQPGEGIGLAHVRALAYRLGGFIDLKSALGHGATFQVNLPATYADQGVRN</sequence>
<comment type="caution">
    <text evidence="9">The sequence shown here is derived from an EMBL/GenBank/DDBJ whole genome shotgun (WGS) entry which is preliminary data.</text>
</comment>
<feature type="transmembrane region" description="Helical" evidence="7">
    <location>
        <begin position="185"/>
        <end position="208"/>
    </location>
</feature>
<evidence type="ECO:0000256" key="4">
    <source>
        <dbReference type="ARBA" id="ARBA00022679"/>
    </source>
</evidence>
<dbReference type="Proteomes" id="UP001500827">
    <property type="component" value="Unassembled WGS sequence"/>
</dbReference>
<dbReference type="InterPro" id="IPR036890">
    <property type="entry name" value="HATPase_C_sf"/>
</dbReference>
<name>A0ABP7LV21_9SPHN</name>
<dbReference type="SMART" id="SM00388">
    <property type="entry name" value="HisKA"/>
    <property type="match status" value="1"/>
</dbReference>
<evidence type="ECO:0000256" key="3">
    <source>
        <dbReference type="ARBA" id="ARBA00022553"/>
    </source>
</evidence>
<gene>
    <name evidence="9" type="ORF">GCM10022276_28210</name>
</gene>
<dbReference type="InterPro" id="IPR003594">
    <property type="entry name" value="HATPase_dom"/>
</dbReference>
<dbReference type="PROSITE" id="PS50109">
    <property type="entry name" value="HIS_KIN"/>
    <property type="match status" value="1"/>
</dbReference>
<dbReference type="InterPro" id="IPR007891">
    <property type="entry name" value="CHASE3"/>
</dbReference>
<keyword evidence="4" id="KW-0808">Transferase</keyword>
<feature type="transmembrane region" description="Helical" evidence="7">
    <location>
        <begin position="12"/>
        <end position="37"/>
    </location>
</feature>
<evidence type="ECO:0000256" key="5">
    <source>
        <dbReference type="ARBA" id="ARBA00022777"/>
    </source>
</evidence>
<dbReference type="PRINTS" id="PR00344">
    <property type="entry name" value="BCTRLSENSOR"/>
</dbReference>
<evidence type="ECO:0000256" key="6">
    <source>
        <dbReference type="SAM" id="Coils"/>
    </source>
</evidence>
<dbReference type="CDD" id="cd00075">
    <property type="entry name" value="HATPase"/>
    <property type="match status" value="1"/>
</dbReference>
<evidence type="ECO:0000259" key="8">
    <source>
        <dbReference type="PROSITE" id="PS50109"/>
    </source>
</evidence>
<dbReference type="InterPro" id="IPR050351">
    <property type="entry name" value="BphY/WalK/GraS-like"/>
</dbReference>
<dbReference type="Gene3D" id="3.30.565.10">
    <property type="entry name" value="Histidine kinase-like ATPase, C-terminal domain"/>
    <property type="match status" value="1"/>
</dbReference>
<keyword evidence="3" id="KW-0597">Phosphoprotein</keyword>
<dbReference type="CDD" id="cd00082">
    <property type="entry name" value="HisKA"/>
    <property type="match status" value="1"/>
</dbReference>
<reference evidence="10" key="1">
    <citation type="journal article" date="2019" name="Int. J. Syst. Evol. Microbiol.">
        <title>The Global Catalogue of Microorganisms (GCM) 10K type strain sequencing project: providing services to taxonomists for standard genome sequencing and annotation.</title>
        <authorList>
            <consortium name="The Broad Institute Genomics Platform"/>
            <consortium name="The Broad Institute Genome Sequencing Center for Infectious Disease"/>
            <person name="Wu L."/>
            <person name="Ma J."/>
        </authorList>
    </citation>
    <scope>NUCLEOTIDE SEQUENCE [LARGE SCALE GENOMIC DNA]</scope>
    <source>
        <strain evidence="10">JCM 17543</strain>
    </source>
</reference>
<dbReference type="SUPFAM" id="SSF47384">
    <property type="entry name" value="Homodimeric domain of signal transducing histidine kinase"/>
    <property type="match status" value="1"/>
</dbReference>
<dbReference type="EMBL" id="BAABBM010000001">
    <property type="protein sequence ID" value="GAA3908210.1"/>
    <property type="molecule type" value="Genomic_DNA"/>
</dbReference>
<comment type="catalytic activity">
    <reaction evidence="1">
        <text>ATP + protein L-histidine = ADP + protein N-phospho-L-histidine.</text>
        <dbReference type="EC" id="2.7.13.3"/>
    </reaction>
</comment>
<dbReference type="Gene3D" id="1.10.287.130">
    <property type="match status" value="1"/>
</dbReference>
<dbReference type="Pfam" id="PF05227">
    <property type="entry name" value="CHASE3"/>
    <property type="match status" value="1"/>
</dbReference>
<dbReference type="InterPro" id="IPR005467">
    <property type="entry name" value="His_kinase_dom"/>
</dbReference>
<accession>A0ABP7LV21</accession>
<keyword evidence="7" id="KW-0472">Membrane</keyword>
<dbReference type="Pfam" id="PF00512">
    <property type="entry name" value="HisKA"/>
    <property type="match status" value="1"/>
</dbReference>
<evidence type="ECO:0000256" key="7">
    <source>
        <dbReference type="SAM" id="Phobius"/>
    </source>
</evidence>
<dbReference type="InterPro" id="IPR004358">
    <property type="entry name" value="Sig_transdc_His_kin-like_C"/>
</dbReference>
<proteinExistence type="predicted"/>
<dbReference type="SMART" id="SM00387">
    <property type="entry name" value="HATPase_c"/>
    <property type="match status" value="1"/>
</dbReference>
<dbReference type="RefSeq" id="WP_344700331.1">
    <property type="nucleotide sequence ID" value="NZ_BAABBM010000001.1"/>
</dbReference>
<dbReference type="EC" id="2.7.13.3" evidence="2"/>
<keyword evidence="7" id="KW-1133">Transmembrane helix</keyword>
<dbReference type="Pfam" id="PF02518">
    <property type="entry name" value="HATPase_c"/>
    <property type="match status" value="1"/>
</dbReference>
<dbReference type="PANTHER" id="PTHR42878:SF15">
    <property type="entry name" value="BACTERIOPHYTOCHROME"/>
    <property type="match status" value="1"/>
</dbReference>